<dbReference type="SUPFAM" id="SSF55821">
    <property type="entry name" value="YrdC/RibB"/>
    <property type="match status" value="1"/>
</dbReference>
<dbReference type="NCBIfam" id="TIGR00057">
    <property type="entry name" value="L-threonylcarbamoyladenylate synthase"/>
    <property type="match status" value="1"/>
</dbReference>
<proteinExistence type="predicted"/>
<dbReference type="GO" id="GO:0003725">
    <property type="term" value="F:double-stranded RNA binding"/>
    <property type="evidence" value="ECO:0007669"/>
    <property type="project" value="InterPro"/>
</dbReference>
<dbReference type="Proteomes" id="UP001204445">
    <property type="component" value="Unassembled WGS sequence"/>
</dbReference>
<evidence type="ECO:0000313" key="3">
    <source>
        <dbReference type="Proteomes" id="UP001204445"/>
    </source>
</evidence>
<sequence>MAQYFEVNSDNPQKRLLHRAVEILRGGGVGAYPTDSCYALGCLPGDKQALERIQFLRQLDEHHNLTLLCADLSEIGQLAKVDNSAFRLMRSLTPGPYTFLLPASRDVPRRLRHPKRKTIGIRIPADNVARGLLAELGGPLMTTSLVLPDAENPLSDPEDIRAQLDHALDFIMAAGARSLEQTTVLDLVDGEPVLVRQGLGDVAALGLPA</sequence>
<feature type="domain" description="YrdC-like" evidence="1">
    <location>
        <begin position="14"/>
        <end position="200"/>
    </location>
</feature>
<comment type="caution">
    <text evidence="2">The sequence shown here is derived from an EMBL/GenBank/DDBJ whole genome shotgun (WGS) entry which is preliminary data.</text>
</comment>
<dbReference type="PANTHER" id="PTHR42828">
    <property type="entry name" value="DHBP SYNTHASE RIBB-LIKE ALPHA/BETA DOMAIN-CONTAINING PROTEIN"/>
    <property type="match status" value="1"/>
</dbReference>
<dbReference type="Pfam" id="PF01300">
    <property type="entry name" value="Sua5_yciO_yrdC"/>
    <property type="match status" value="1"/>
</dbReference>
<evidence type="ECO:0000313" key="2">
    <source>
        <dbReference type="EMBL" id="MCS3902894.1"/>
    </source>
</evidence>
<organism evidence="2 3">
    <name type="scientific">Methylohalomonas lacus</name>
    <dbReference type="NCBI Taxonomy" id="398773"/>
    <lineage>
        <taxon>Bacteria</taxon>
        <taxon>Pseudomonadati</taxon>
        <taxon>Pseudomonadota</taxon>
        <taxon>Gammaproteobacteria</taxon>
        <taxon>Methylohalomonadales</taxon>
        <taxon>Methylohalomonadaceae</taxon>
        <taxon>Methylohalomonas</taxon>
    </lineage>
</organism>
<name>A0AAE3HKP8_9GAMM</name>
<dbReference type="PANTHER" id="PTHR42828:SF3">
    <property type="entry name" value="THREONYLCARBAMOYL-AMP SYNTHASE"/>
    <property type="match status" value="1"/>
</dbReference>
<dbReference type="RefSeq" id="WP_259054497.1">
    <property type="nucleotide sequence ID" value="NZ_JANUCT010000005.1"/>
</dbReference>
<evidence type="ECO:0000259" key="1">
    <source>
        <dbReference type="PROSITE" id="PS51163"/>
    </source>
</evidence>
<gene>
    <name evidence="2" type="ORF">J2T55_000902</name>
</gene>
<dbReference type="InterPro" id="IPR017945">
    <property type="entry name" value="DHBP_synth_RibB-like_a/b_dom"/>
</dbReference>
<dbReference type="Gene3D" id="3.90.870.10">
    <property type="entry name" value="DHBP synthase"/>
    <property type="match status" value="1"/>
</dbReference>
<accession>A0AAE3HKP8</accession>
<protein>
    <submittedName>
        <fullName evidence="2">tRNA threonylcarbamoyl adenosine modification protein (Sua5/YciO/YrdC/YwlC family)</fullName>
    </submittedName>
</protein>
<dbReference type="InterPro" id="IPR052532">
    <property type="entry name" value="SUA5_domain"/>
</dbReference>
<dbReference type="EMBL" id="JANUCT010000005">
    <property type="protein sequence ID" value="MCS3902894.1"/>
    <property type="molecule type" value="Genomic_DNA"/>
</dbReference>
<reference evidence="2" key="1">
    <citation type="submission" date="2022-08" db="EMBL/GenBank/DDBJ databases">
        <title>Genomic Encyclopedia of Type Strains, Phase III (KMG-III): the genomes of soil and plant-associated and newly described type strains.</title>
        <authorList>
            <person name="Whitman W."/>
        </authorList>
    </citation>
    <scope>NUCLEOTIDE SEQUENCE</scope>
    <source>
        <strain evidence="2">HMT 1</strain>
    </source>
</reference>
<keyword evidence="3" id="KW-1185">Reference proteome</keyword>
<dbReference type="PROSITE" id="PS51163">
    <property type="entry name" value="YRDC"/>
    <property type="match status" value="1"/>
</dbReference>
<dbReference type="AlphaFoldDB" id="A0AAE3HKP8"/>
<dbReference type="InterPro" id="IPR006070">
    <property type="entry name" value="Sua5-like_dom"/>
</dbReference>